<proteinExistence type="predicted"/>
<evidence type="ECO:0000313" key="2">
    <source>
        <dbReference type="EMBL" id="MDR7666382.1"/>
    </source>
</evidence>
<dbReference type="PANTHER" id="PTHR22916">
    <property type="entry name" value="GLYCOSYLTRANSFERASE"/>
    <property type="match status" value="1"/>
</dbReference>
<dbReference type="GO" id="GO:0016757">
    <property type="term" value="F:glycosyltransferase activity"/>
    <property type="evidence" value="ECO:0007669"/>
    <property type="project" value="UniProtKB-KW"/>
</dbReference>
<dbReference type="Pfam" id="PF00535">
    <property type="entry name" value="Glycos_transf_2"/>
    <property type="match status" value="1"/>
</dbReference>
<name>A0ABU2D323_9EURY</name>
<comment type="caution">
    <text evidence="2">The sequence shown here is derived from an EMBL/GenBank/DDBJ whole genome shotgun (WGS) entry which is preliminary data.</text>
</comment>
<protein>
    <submittedName>
        <fullName evidence="2">Glycosyltransferase</fullName>
        <ecNumber evidence="2">2.4.-.-</ecNumber>
    </submittedName>
</protein>
<evidence type="ECO:0000313" key="3">
    <source>
        <dbReference type="Proteomes" id="UP001246244"/>
    </source>
</evidence>
<dbReference type="InterPro" id="IPR029044">
    <property type="entry name" value="Nucleotide-diphossugar_trans"/>
</dbReference>
<reference evidence="3" key="1">
    <citation type="submission" date="2023-07" db="EMBL/GenBank/DDBJ databases">
        <title>Whole-genome sequencing of a new Methanosarcina sp. Z-7115.</title>
        <authorList>
            <person name="Zhilina T.N."/>
            <person name="Merkel A.Y."/>
        </authorList>
    </citation>
    <scope>NUCLEOTIDE SEQUENCE [LARGE SCALE GENOMIC DNA]</scope>
    <source>
        <strain evidence="3">Z-7115</strain>
    </source>
</reference>
<organism evidence="2 3">
    <name type="scientific">Methanosarcina baikalica</name>
    <dbReference type="NCBI Taxonomy" id="3073890"/>
    <lineage>
        <taxon>Archaea</taxon>
        <taxon>Methanobacteriati</taxon>
        <taxon>Methanobacteriota</taxon>
        <taxon>Stenosarchaea group</taxon>
        <taxon>Methanomicrobia</taxon>
        <taxon>Methanosarcinales</taxon>
        <taxon>Methanosarcinaceae</taxon>
        <taxon>Methanosarcina</taxon>
    </lineage>
</organism>
<dbReference type="EMBL" id="JAVKPK010000047">
    <property type="protein sequence ID" value="MDR7666382.1"/>
    <property type="molecule type" value="Genomic_DNA"/>
</dbReference>
<keyword evidence="3" id="KW-1185">Reference proteome</keyword>
<dbReference type="PANTHER" id="PTHR22916:SF3">
    <property type="entry name" value="UDP-GLCNAC:BETAGAL BETA-1,3-N-ACETYLGLUCOSAMINYLTRANSFERASE-LIKE PROTEIN 1"/>
    <property type="match status" value="1"/>
</dbReference>
<feature type="domain" description="Glycosyltransferase 2-like" evidence="1">
    <location>
        <begin position="9"/>
        <end position="162"/>
    </location>
</feature>
<dbReference type="RefSeq" id="WP_310576410.1">
    <property type="nucleotide sequence ID" value="NZ_JAVKPK010000047.1"/>
</dbReference>
<sequence>MGENIPKISVIMPVYKGDNYLSEAVDSILNQTFSDFEFIIICDDPTNKTRHVLDKYKQNDSRIRIYYQERQGLVNSLNKGISLAKGEYIARMDADDISLPARFERQVEFMDNNPEIGISGTWVRTVGDVPGAIWKHPCDHETIKSRMLFETVIAHPSIIARKELFSKNGFAYMQDEVYAEDYGLWVRAAKVVKLANLPKILIHYRIHKSTSDRKEQKLVANNIRLAQIRELGINPTKKEFEVHEALSYYEIDHNKKFVLQVRFWLEKLETTNLEMKIYPEPAFSAVLGHYWYHACKASTYLGLNAWNLFNESKLSNSISLSPVQKIKFILRSIV</sequence>
<gene>
    <name evidence="2" type="ORF">RG963_11445</name>
</gene>
<dbReference type="EC" id="2.4.-.-" evidence="2"/>
<dbReference type="SUPFAM" id="SSF53448">
    <property type="entry name" value="Nucleotide-diphospho-sugar transferases"/>
    <property type="match status" value="1"/>
</dbReference>
<dbReference type="Proteomes" id="UP001246244">
    <property type="component" value="Unassembled WGS sequence"/>
</dbReference>
<evidence type="ECO:0000259" key="1">
    <source>
        <dbReference type="Pfam" id="PF00535"/>
    </source>
</evidence>
<keyword evidence="2" id="KW-0808">Transferase</keyword>
<dbReference type="Gene3D" id="3.90.550.10">
    <property type="entry name" value="Spore Coat Polysaccharide Biosynthesis Protein SpsA, Chain A"/>
    <property type="match status" value="1"/>
</dbReference>
<dbReference type="InterPro" id="IPR001173">
    <property type="entry name" value="Glyco_trans_2-like"/>
</dbReference>
<keyword evidence="2" id="KW-0328">Glycosyltransferase</keyword>
<accession>A0ABU2D323</accession>